<gene>
    <name evidence="4" type="ORF">CR203_00665</name>
</gene>
<dbReference type="AlphaFoldDB" id="A0A3A9KCX2"/>
<feature type="domain" description="DUF1510" evidence="3">
    <location>
        <begin position="149"/>
        <end position="238"/>
    </location>
</feature>
<comment type="caution">
    <text evidence="4">The sequence shown here is derived from an EMBL/GenBank/DDBJ whole genome shotgun (WGS) entry which is preliminary data.</text>
</comment>
<organism evidence="4 5">
    <name type="scientific">Salipaludibacillus neizhouensis</name>
    <dbReference type="NCBI Taxonomy" id="885475"/>
    <lineage>
        <taxon>Bacteria</taxon>
        <taxon>Bacillati</taxon>
        <taxon>Bacillota</taxon>
        <taxon>Bacilli</taxon>
        <taxon>Bacillales</taxon>
        <taxon>Bacillaceae</taxon>
    </lineage>
</organism>
<dbReference type="InterPro" id="IPR009988">
    <property type="entry name" value="DUF1510"/>
</dbReference>
<feature type="compositionally biased region" description="Polar residues" evidence="1">
    <location>
        <begin position="55"/>
        <end position="65"/>
    </location>
</feature>
<feature type="transmembrane region" description="Helical" evidence="2">
    <location>
        <begin position="21"/>
        <end position="44"/>
    </location>
</feature>
<name>A0A3A9KCX2_9BACI</name>
<dbReference type="Pfam" id="PF07423">
    <property type="entry name" value="DUF1510"/>
    <property type="match status" value="1"/>
</dbReference>
<keyword evidence="2" id="KW-0472">Membrane</keyword>
<keyword evidence="2" id="KW-0812">Transmembrane</keyword>
<evidence type="ECO:0000313" key="4">
    <source>
        <dbReference type="EMBL" id="RKL68600.1"/>
    </source>
</evidence>
<keyword evidence="5" id="KW-1185">Reference proteome</keyword>
<sequence>MTENKNTPQRSDMRKKKRMNFILNGSIGVVALLIVFIVATIFFGGNSDEAVVSNESIEETNQSDINIPAEDGNEDENDSNNLANDGNVAVNNDSVNDSNSENDSNSNSENEANESNESNESNNEKESNDNSNDLDGINVDSNNNSEEDDEEWSPIGTEQDELSLVFDSGHVNREEMDKALQYATGLKDNNMEVWRIENGGDSKTAVGFVSTYDGRHTPYKVTLSWVEGEGWKPVSVEEQQSNPYISG</sequence>
<accession>A0A3A9KCX2</accession>
<dbReference type="Proteomes" id="UP000281498">
    <property type="component" value="Unassembled WGS sequence"/>
</dbReference>
<evidence type="ECO:0000256" key="2">
    <source>
        <dbReference type="SAM" id="Phobius"/>
    </source>
</evidence>
<protein>
    <recommendedName>
        <fullName evidence="3">DUF1510 domain-containing protein</fullName>
    </recommendedName>
</protein>
<evidence type="ECO:0000313" key="5">
    <source>
        <dbReference type="Proteomes" id="UP000281498"/>
    </source>
</evidence>
<keyword evidence="2" id="KW-1133">Transmembrane helix</keyword>
<feature type="compositionally biased region" description="Low complexity" evidence="1">
    <location>
        <begin position="79"/>
        <end position="121"/>
    </location>
</feature>
<dbReference type="RefSeq" id="WP_110936761.1">
    <property type="nucleotide sequence ID" value="NZ_KZ614146.1"/>
</dbReference>
<evidence type="ECO:0000259" key="3">
    <source>
        <dbReference type="Pfam" id="PF07423"/>
    </source>
</evidence>
<dbReference type="OrthoDB" id="2168558at2"/>
<feature type="region of interest" description="Disordered" evidence="1">
    <location>
        <begin position="55"/>
        <end position="160"/>
    </location>
</feature>
<proteinExistence type="predicted"/>
<dbReference type="EMBL" id="PDOE01000001">
    <property type="protein sequence ID" value="RKL68600.1"/>
    <property type="molecule type" value="Genomic_DNA"/>
</dbReference>
<reference evidence="4 5" key="1">
    <citation type="submission" date="2017-10" db="EMBL/GenBank/DDBJ databases">
        <title>Bacillus sp. nov., a halophilic bacterium isolated from a Keqin Lake.</title>
        <authorList>
            <person name="Wang H."/>
        </authorList>
    </citation>
    <scope>NUCLEOTIDE SEQUENCE [LARGE SCALE GENOMIC DNA]</scope>
    <source>
        <strain evidence="4 5">KCTC 13187</strain>
    </source>
</reference>
<evidence type="ECO:0000256" key="1">
    <source>
        <dbReference type="SAM" id="MobiDB-lite"/>
    </source>
</evidence>